<dbReference type="InterPro" id="IPR000644">
    <property type="entry name" value="CBS_dom"/>
</dbReference>
<dbReference type="PANTHER" id="PTHR43080">
    <property type="entry name" value="CBS DOMAIN-CONTAINING PROTEIN CBSX3, MITOCHONDRIAL"/>
    <property type="match status" value="1"/>
</dbReference>
<dbReference type="PANTHER" id="PTHR43080:SF2">
    <property type="entry name" value="CBS DOMAIN-CONTAINING PROTEIN"/>
    <property type="match status" value="1"/>
</dbReference>
<dbReference type="Pfam" id="PF00027">
    <property type="entry name" value="cNMP_binding"/>
    <property type="match status" value="1"/>
</dbReference>
<dbReference type="InterPro" id="IPR005105">
    <property type="entry name" value="GlnD_Uridyltrans_N"/>
</dbReference>
<feature type="domain" description="CBS" evidence="3">
    <location>
        <begin position="242"/>
        <end position="299"/>
    </location>
</feature>
<dbReference type="EMBL" id="JAJHNU010000003">
    <property type="protein sequence ID" value="MDN4122075.1"/>
    <property type="molecule type" value="Genomic_DNA"/>
</dbReference>
<dbReference type="SUPFAM" id="SSF51206">
    <property type="entry name" value="cAMP-binding domain-like"/>
    <property type="match status" value="1"/>
</dbReference>
<dbReference type="InterPro" id="IPR051257">
    <property type="entry name" value="Diverse_CBS-Domain"/>
</dbReference>
<name>A0ABT8ELV3_9BURK</name>
<dbReference type="Pfam" id="PF00571">
    <property type="entry name" value="CBS"/>
    <property type="match status" value="2"/>
</dbReference>
<dbReference type="InterPro" id="IPR046342">
    <property type="entry name" value="CBS_dom_sf"/>
</dbReference>
<dbReference type="InterPro" id="IPR000595">
    <property type="entry name" value="cNMP-bd_dom"/>
</dbReference>
<keyword evidence="5" id="KW-1185">Reference proteome</keyword>
<reference evidence="4" key="1">
    <citation type="submission" date="2021-11" db="EMBL/GenBank/DDBJ databases">
        <title>Draft genome sequence of Alcaligenes endophyticus type strain CCUG 75668T.</title>
        <authorList>
            <person name="Salva-Serra F."/>
            <person name="Duran R.E."/>
            <person name="Seeger M."/>
            <person name="Moore E.R.B."/>
            <person name="Jaen-Luchoro D."/>
        </authorList>
    </citation>
    <scope>NUCLEOTIDE SEQUENCE</scope>
    <source>
        <strain evidence="4">CCUG 75668</strain>
    </source>
</reference>
<organism evidence="4 5">
    <name type="scientific">Alcaligenes endophyticus</name>
    <dbReference type="NCBI Taxonomy" id="1929088"/>
    <lineage>
        <taxon>Bacteria</taxon>
        <taxon>Pseudomonadati</taxon>
        <taxon>Pseudomonadota</taxon>
        <taxon>Betaproteobacteria</taxon>
        <taxon>Burkholderiales</taxon>
        <taxon>Alcaligenaceae</taxon>
        <taxon>Alcaligenes</taxon>
    </lineage>
</organism>
<gene>
    <name evidence="4" type="ORF">LMS43_12320</name>
</gene>
<sequence>MQVAGSSTRSVEQTSVRQKAPGIVQWLVHYPPFDQMERSHCEYLVDHCVMRYYDQHEVVLQADAQFASYGLFIVRKGRIQSTAEEPAEFQAGELFPIASLLQAEPTAQTYIAAEESFCLLLPHQACAHLLSVSTAFRDFCLQGASSLLNTVFHAAQKNAKAYLGGSYTLDVLLSDLCPRSLLSCTPDTAVQLVVRRMHDYQVSSMVVVNDQQHLLGIFTLRDLRKLIASGSYHAHQAVGELMTPEPLVLSGSHNAFDAALLMAEHHIGHICLVDGPTAIGVVSERDIFSLQRVDLVHLSRAIRHAGDLATIKQLQGDLNRLVDAMLAHGARAEQLTRLITQFNDHTVCRLIELELPRHALARQLTFSWLVFGSEARAEQTRHTDQDNGIVFQTSDEHDIETCRQALTAFALNINKALDECGLRWCTGNIMASNPELCLSEHEWLRRFQHIVERPAPEQLLQSTIYFDCRTVWGDPKPLVRLWRRLLALVQDQPVFQRLLAQAAIDSRVPSGRVPSRLEAFVGPGSNTVDIKKQAMTPMVDCIRVLALAHACSEPGTLARLEFLRQKQQYSAEQAKTYEESYRYLQLLRLQTHQCQLKQGVPLSNLIQLDSLSQLDARVLRESLRHVRQLQRDLAYRYRL</sequence>
<dbReference type="Proteomes" id="UP001168613">
    <property type="component" value="Unassembled WGS sequence"/>
</dbReference>
<evidence type="ECO:0000256" key="1">
    <source>
        <dbReference type="ARBA" id="ARBA00023122"/>
    </source>
</evidence>
<evidence type="ECO:0000259" key="3">
    <source>
        <dbReference type="PROSITE" id="PS51371"/>
    </source>
</evidence>
<dbReference type="InterPro" id="IPR018490">
    <property type="entry name" value="cNMP-bd_dom_sf"/>
</dbReference>
<keyword evidence="1 2" id="KW-0129">CBS domain</keyword>
<dbReference type="Pfam" id="PF03445">
    <property type="entry name" value="DUF294"/>
    <property type="match status" value="1"/>
</dbReference>
<evidence type="ECO:0000256" key="2">
    <source>
        <dbReference type="PROSITE-ProRule" id="PRU00703"/>
    </source>
</evidence>
<proteinExistence type="predicted"/>
<dbReference type="Pfam" id="PF10335">
    <property type="entry name" value="DUF294_C"/>
    <property type="match status" value="1"/>
</dbReference>
<dbReference type="PROSITE" id="PS51371">
    <property type="entry name" value="CBS"/>
    <property type="match status" value="2"/>
</dbReference>
<dbReference type="Gene3D" id="2.60.120.10">
    <property type="entry name" value="Jelly Rolls"/>
    <property type="match status" value="1"/>
</dbReference>
<feature type="domain" description="CBS" evidence="3">
    <location>
        <begin position="176"/>
        <end position="235"/>
    </location>
</feature>
<dbReference type="Gene3D" id="3.10.580.10">
    <property type="entry name" value="CBS-domain"/>
    <property type="match status" value="1"/>
</dbReference>
<accession>A0ABT8ELV3</accession>
<protein>
    <submittedName>
        <fullName evidence="4">DUF294 nucleotidyltransferase-like domain-containing protein</fullName>
    </submittedName>
</protein>
<dbReference type="SMART" id="SM00116">
    <property type="entry name" value="CBS"/>
    <property type="match status" value="2"/>
</dbReference>
<dbReference type="InterPro" id="IPR018821">
    <property type="entry name" value="DUF294_put_nucleoTrafse_sb-bd"/>
</dbReference>
<evidence type="ECO:0000313" key="5">
    <source>
        <dbReference type="Proteomes" id="UP001168613"/>
    </source>
</evidence>
<evidence type="ECO:0000313" key="4">
    <source>
        <dbReference type="EMBL" id="MDN4122075.1"/>
    </source>
</evidence>
<comment type="caution">
    <text evidence="4">The sequence shown here is derived from an EMBL/GenBank/DDBJ whole genome shotgun (WGS) entry which is preliminary data.</text>
</comment>
<dbReference type="RefSeq" id="WP_266122922.1">
    <property type="nucleotide sequence ID" value="NZ_JAJHNU010000003.1"/>
</dbReference>
<dbReference type="SUPFAM" id="SSF54631">
    <property type="entry name" value="CBS-domain pair"/>
    <property type="match status" value="1"/>
</dbReference>
<dbReference type="InterPro" id="IPR014710">
    <property type="entry name" value="RmlC-like_jellyroll"/>
</dbReference>
<dbReference type="CDD" id="cd05401">
    <property type="entry name" value="NT_GlnE_GlnD_like"/>
    <property type="match status" value="1"/>
</dbReference>